<evidence type="ECO:0000256" key="1">
    <source>
        <dbReference type="SAM" id="SignalP"/>
    </source>
</evidence>
<evidence type="ECO:0000313" key="4">
    <source>
        <dbReference type="Proteomes" id="UP000676565"/>
    </source>
</evidence>
<dbReference type="Gene3D" id="2.130.10.10">
    <property type="entry name" value="YVTN repeat-like/Quinoprotein amine dehydrogenase"/>
    <property type="match status" value="2"/>
</dbReference>
<dbReference type="EMBL" id="JAGKQQ010000001">
    <property type="protein sequence ID" value="MBP3959017.1"/>
    <property type="molecule type" value="Genomic_DNA"/>
</dbReference>
<reference evidence="3 4" key="1">
    <citation type="submission" date="2021-04" db="EMBL/GenBank/DDBJ databases">
        <authorList>
            <person name="Ivanova A."/>
        </authorList>
    </citation>
    <scope>NUCLEOTIDE SEQUENCE [LARGE SCALE GENOMIC DNA]</scope>
    <source>
        <strain evidence="3 4">G18</strain>
    </source>
</reference>
<accession>A0ABS5BZ64</accession>
<feature type="signal peptide" evidence="1">
    <location>
        <begin position="1"/>
        <end position="20"/>
    </location>
</feature>
<dbReference type="Proteomes" id="UP000676565">
    <property type="component" value="Unassembled WGS sequence"/>
</dbReference>
<dbReference type="PANTHER" id="PTHR34512:SF30">
    <property type="entry name" value="OUTER MEMBRANE PROTEIN ASSEMBLY FACTOR BAMB"/>
    <property type="match status" value="1"/>
</dbReference>
<dbReference type="SMART" id="SM00564">
    <property type="entry name" value="PQQ"/>
    <property type="match status" value="3"/>
</dbReference>
<dbReference type="RefSeq" id="WP_210659499.1">
    <property type="nucleotide sequence ID" value="NZ_JAGKQQ010000001.1"/>
</dbReference>
<dbReference type="InterPro" id="IPR018391">
    <property type="entry name" value="PQQ_b-propeller_rpt"/>
</dbReference>
<keyword evidence="1" id="KW-0732">Signal</keyword>
<name>A0ABS5BZ64_9BACT</name>
<dbReference type="InterPro" id="IPR011047">
    <property type="entry name" value="Quinoprotein_ADH-like_sf"/>
</dbReference>
<dbReference type="InterPro" id="IPR002048">
    <property type="entry name" value="EF_hand_dom"/>
</dbReference>
<dbReference type="PANTHER" id="PTHR34512">
    <property type="entry name" value="CELL SURFACE PROTEIN"/>
    <property type="match status" value="1"/>
</dbReference>
<dbReference type="InterPro" id="IPR002372">
    <property type="entry name" value="PQQ_rpt_dom"/>
</dbReference>
<organism evidence="3 4">
    <name type="scientific">Gemmata palustris</name>
    <dbReference type="NCBI Taxonomy" id="2822762"/>
    <lineage>
        <taxon>Bacteria</taxon>
        <taxon>Pseudomonadati</taxon>
        <taxon>Planctomycetota</taxon>
        <taxon>Planctomycetia</taxon>
        <taxon>Gemmatales</taxon>
        <taxon>Gemmataceae</taxon>
        <taxon>Gemmata</taxon>
    </lineage>
</organism>
<dbReference type="InterPro" id="IPR018247">
    <property type="entry name" value="EF_Hand_1_Ca_BS"/>
</dbReference>
<feature type="domain" description="EF-hand" evidence="2">
    <location>
        <begin position="296"/>
        <end position="331"/>
    </location>
</feature>
<proteinExistence type="predicted"/>
<dbReference type="InterPro" id="IPR015943">
    <property type="entry name" value="WD40/YVTN_repeat-like_dom_sf"/>
</dbReference>
<comment type="caution">
    <text evidence="3">The sequence shown here is derived from an EMBL/GenBank/DDBJ whole genome shotgun (WGS) entry which is preliminary data.</text>
</comment>
<protein>
    <submittedName>
        <fullName evidence="3">PQQ-binding-like beta-propeller repeat protein</fullName>
    </submittedName>
</protein>
<dbReference type="PROSITE" id="PS50222">
    <property type="entry name" value="EF_HAND_2"/>
    <property type="match status" value="1"/>
</dbReference>
<evidence type="ECO:0000313" key="3">
    <source>
        <dbReference type="EMBL" id="MBP3959017.1"/>
    </source>
</evidence>
<dbReference type="Pfam" id="PF13360">
    <property type="entry name" value="PQQ_2"/>
    <property type="match status" value="2"/>
</dbReference>
<gene>
    <name evidence="3" type="ORF">J8F10_27555</name>
</gene>
<feature type="chain" id="PRO_5045913953" evidence="1">
    <location>
        <begin position="21"/>
        <end position="467"/>
    </location>
</feature>
<dbReference type="SUPFAM" id="SSF50998">
    <property type="entry name" value="Quinoprotein alcohol dehydrogenase-like"/>
    <property type="match status" value="1"/>
</dbReference>
<dbReference type="PROSITE" id="PS00018">
    <property type="entry name" value="EF_HAND_1"/>
    <property type="match status" value="1"/>
</dbReference>
<evidence type="ECO:0000259" key="2">
    <source>
        <dbReference type="PROSITE" id="PS50222"/>
    </source>
</evidence>
<keyword evidence="4" id="KW-1185">Reference proteome</keyword>
<sequence length="467" mass="50257">MTKLIASLTLSLALAPLLTAADWAQFRGPAGAGVADDQKPPVKFGLKENLAWKVAVPPGASSPIVIGDKIVLTAFEDNKLFTICYSRTDGKELWRKEAKAKKIEPFHPTEGSPAASTPASDGKTVVSYFGSCGLVCYDLDGNEQWKFELPTAVTNNEFGTGTSPVIADGLVLLARDLSKDSAVYAIDLATGSQAWKTERKQKTAFSSPVVWDDGGKKVLIVPGMASLTGYDLQSGKELWAVNKMAAVACTTPVVFKDTLVYSGWSPGGSDFKLPTFDEILKQAGEDKLGHLTKAGAAKTPFGNFFDNNDPNKDGKITREEWAENMKVLAGGENRAVALKPGGKGEIAWSYTKNLPYVPSPVVYRERMYLLKDGPLMTCLDAKTGKPVYEAERVKAGARYYASPVAANGHIYIASLEGTVAVIVAGEDAPDVAYSVKLPEPVRATPAIAHNTLYIRSDKFLYAFTEKK</sequence>